<gene>
    <name evidence="3" type="ORF">FKZ61_14200</name>
</gene>
<evidence type="ECO:0000259" key="2">
    <source>
        <dbReference type="Pfam" id="PF07364"/>
    </source>
</evidence>
<dbReference type="InterPro" id="IPR015995">
    <property type="entry name" value="MlrC_N"/>
</dbReference>
<feature type="domain" description="Microcystin LR degradation protein MlrC C-terminal" evidence="1">
    <location>
        <begin position="297"/>
        <end position="471"/>
    </location>
</feature>
<evidence type="ECO:0000313" key="4">
    <source>
        <dbReference type="Proteomes" id="UP000317371"/>
    </source>
</evidence>
<proteinExistence type="predicted"/>
<name>A0A540VDW2_9CHLR</name>
<feature type="domain" description="Microcystin LR degradation protein MlrC N-terminal" evidence="2">
    <location>
        <begin position="2"/>
        <end position="288"/>
    </location>
</feature>
<accession>A0A540VDW2</accession>
<dbReference type="Pfam" id="PF07171">
    <property type="entry name" value="MlrC_C"/>
    <property type="match status" value="1"/>
</dbReference>
<dbReference type="InterPro" id="IPR010799">
    <property type="entry name" value="MlrC_C"/>
</dbReference>
<keyword evidence="4" id="KW-1185">Reference proteome</keyword>
<sequence>MKVFTALLGTETNTFSPFLTGYRNFEQTYLVRGGEHGDRPWSFAVPLIRWREMAQARGWTVVESLAAFAMPAGITRREVYESFRDEILRDLQAAMPVDMVLLNMHGAMVAEGYDDCEGDLTARVRAMVGPTVPIGVELDLHCHLTAQLVEQADVIITFKEYPHVDPPERAEELFTIVADAAQGKVKPHIALYDCRMIGVYHTTREPVKSFVAQMQALEGKDGVLSVSLGHGFPWGDVPDLGTRVLVVTDNQPEKGQALARTLGEQFYAMRDQVQPTYHTMDAALDQALAFAGQPVVLADVADNAGGGAPNDSTFLLRRMLERGVGNAAIGCIWDPVAVQVALEAGEGANLDMRIGGKMGPMSGDPVDLRVRVGRIAHNATQRFGAGTSNLGDAVALHGPNGLDIVVNSQRTQTFSPEVFTNVGIDPHQKKILVVKSMQHFYAGFAPIAAQVYYVAAPGALVPDFTLLPYQKASRNIWPLVA</sequence>
<dbReference type="InterPro" id="IPR009197">
    <property type="entry name" value="MlrC"/>
</dbReference>
<dbReference type="RefSeq" id="WP_141610807.1">
    <property type="nucleotide sequence ID" value="NZ_VIGC02000018.1"/>
</dbReference>
<dbReference type="InParanoid" id="A0A540VDW2"/>
<evidence type="ECO:0000313" key="3">
    <source>
        <dbReference type="EMBL" id="TQE94955.1"/>
    </source>
</evidence>
<comment type="caution">
    <text evidence="3">The sequence shown here is derived from an EMBL/GenBank/DDBJ whole genome shotgun (WGS) entry which is preliminary data.</text>
</comment>
<dbReference type="AlphaFoldDB" id="A0A540VDW2"/>
<dbReference type="EMBL" id="VIGC01000018">
    <property type="protein sequence ID" value="TQE94955.1"/>
    <property type="molecule type" value="Genomic_DNA"/>
</dbReference>
<dbReference type="Pfam" id="PF07364">
    <property type="entry name" value="DUF1485"/>
    <property type="match status" value="1"/>
</dbReference>
<protein>
    <submittedName>
        <fullName evidence="3">M81 family metallopeptidase</fullName>
    </submittedName>
</protein>
<reference evidence="3 4" key="1">
    <citation type="submission" date="2019-06" db="EMBL/GenBank/DDBJ databases">
        <title>Genome sequence of Litorilinea aerophila BAA-2444.</title>
        <authorList>
            <person name="Maclea K.S."/>
            <person name="Maurais E.G."/>
            <person name="Iannazzi L.C."/>
        </authorList>
    </citation>
    <scope>NUCLEOTIDE SEQUENCE [LARGE SCALE GENOMIC DNA]</scope>
    <source>
        <strain evidence="3 4">ATCC BAA-2444</strain>
    </source>
</reference>
<evidence type="ECO:0000259" key="1">
    <source>
        <dbReference type="Pfam" id="PF07171"/>
    </source>
</evidence>
<dbReference type="Proteomes" id="UP000317371">
    <property type="component" value="Unassembled WGS sequence"/>
</dbReference>
<dbReference type="OrthoDB" id="9815420at2"/>
<organism evidence="3 4">
    <name type="scientific">Litorilinea aerophila</name>
    <dbReference type="NCBI Taxonomy" id="1204385"/>
    <lineage>
        <taxon>Bacteria</taxon>
        <taxon>Bacillati</taxon>
        <taxon>Chloroflexota</taxon>
        <taxon>Caldilineae</taxon>
        <taxon>Caldilineales</taxon>
        <taxon>Caldilineaceae</taxon>
        <taxon>Litorilinea</taxon>
    </lineage>
</organism>
<dbReference type="PIRSF" id="PIRSF012702">
    <property type="entry name" value="UCP012702"/>
    <property type="match status" value="1"/>
</dbReference>